<dbReference type="AlphaFoldDB" id="A0A0G0RT06"/>
<dbReference type="EMBL" id="LBYR01000020">
    <property type="protein sequence ID" value="KKR55648.1"/>
    <property type="molecule type" value="Genomic_DNA"/>
</dbReference>
<gene>
    <name evidence="1" type="ORF">UT93_C0020G0006</name>
</gene>
<name>A0A0G0RT06_9BACT</name>
<evidence type="ECO:0000313" key="2">
    <source>
        <dbReference type="Proteomes" id="UP000034627"/>
    </source>
</evidence>
<protein>
    <recommendedName>
        <fullName evidence="3">Efflux transporter, RND family, MFP subunit</fullName>
    </recommendedName>
</protein>
<proteinExistence type="predicted"/>
<organism evidence="1 2">
    <name type="scientific">Candidatus Woesebacteria bacterium GW2011_GWF1_40_24</name>
    <dbReference type="NCBI Taxonomy" id="1618601"/>
    <lineage>
        <taxon>Bacteria</taxon>
        <taxon>Candidatus Woeseibacteriota</taxon>
    </lineage>
</organism>
<accession>A0A0G0RT06</accession>
<dbReference type="Proteomes" id="UP000034627">
    <property type="component" value="Unassembled WGS sequence"/>
</dbReference>
<sequence length="67" mass="7437">MTGDAKFILSQSENALYVPSRFVNADKDGKYVYLGSKENKVYIKTGVEGEENIEILEGVSEGDVLYD</sequence>
<dbReference type="Gene3D" id="2.40.420.20">
    <property type="match status" value="1"/>
</dbReference>
<evidence type="ECO:0008006" key="3">
    <source>
        <dbReference type="Google" id="ProtNLM"/>
    </source>
</evidence>
<evidence type="ECO:0000313" key="1">
    <source>
        <dbReference type="EMBL" id="KKR55648.1"/>
    </source>
</evidence>
<comment type="caution">
    <text evidence="1">The sequence shown here is derived from an EMBL/GenBank/DDBJ whole genome shotgun (WGS) entry which is preliminary data.</text>
</comment>
<reference evidence="1 2" key="1">
    <citation type="journal article" date="2015" name="Nature">
        <title>rRNA introns, odd ribosomes, and small enigmatic genomes across a large radiation of phyla.</title>
        <authorList>
            <person name="Brown C.T."/>
            <person name="Hug L.A."/>
            <person name="Thomas B.C."/>
            <person name="Sharon I."/>
            <person name="Castelle C.J."/>
            <person name="Singh A."/>
            <person name="Wilkins M.J."/>
            <person name="Williams K.H."/>
            <person name="Banfield J.F."/>
        </authorList>
    </citation>
    <scope>NUCLEOTIDE SEQUENCE [LARGE SCALE GENOMIC DNA]</scope>
</reference>